<protein>
    <submittedName>
        <fullName evidence="1">Uncharacterized protein</fullName>
    </submittedName>
</protein>
<keyword evidence="2" id="KW-1185">Reference proteome</keyword>
<accession>A0ACC6QHG8</accession>
<comment type="caution">
    <text evidence="1">The sequence shown here is derived from an EMBL/GenBank/DDBJ whole genome shotgun (WGS) entry which is preliminary data.</text>
</comment>
<organism evidence="1 2">
    <name type="scientific">Streptomyces pratisoli</name>
    <dbReference type="NCBI Taxonomy" id="3139917"/>
    <lineage>
        <taxon>Bacteria</taxon>
        <taxon>Bacillati</taxon>
        <taxon>Actinomycetota</taxon>
        <taxon>Actinomycetes</taxon>
        <taxon>Kitasatosporales</taxon>
        <taxon>Streptomycetaceae</taxon>
        <taxon>Streptomyces</taxon>
    </lineage>
</organism>
<evidence type="ECO:0000313" key="2">
    <source>
        <dbReference type="Proteomes" id="UP001375539"/>
    </source>
</evidence>
<name>A0ACC6QHG8_9ACTN</name>
<dbReference type="Proteomes" id="UP001375539">
    <property type="component" value="Unassembled WGS sequence"/>
</dbReference>
<evidence type="ECO:0000313" key="1">
    <source>
        <dbReference type="EMBL" id="MEJ8657804.1"/>
    </source>
</evidence>
<gene>
    <name evidence="1" type="ORF">WKI58_14930</name>
</gene>
<dbReference type="EMBL" id="JBBKAI010000002">
    <property type="protein sequence ID" value="MEJ8657804.1"/>
    <property type="molecule type" value="Genomic_DNA"/>
</dbReference>
<proteinExistence type="predicted"/>
<reference evidence="1" key="1">
    <citation type="submission" date="2024-03" db="EMBL/GenBank/DDBJ databases">
        <title>Novel Streptomyces species of biotechnological and ecological value are a feature of Machair soil.</title>
        <authorList>
            <person name="Prole J.R."/>
            <person name="Goodfellow M."/>
            <person name="Allenby N."/>
            <person name="Ward A.C."/>
        </authorList>
    </citation>
    <scope>NUCLEOTIDE SEQUENCE</scope>
    <source>
        <strain evidence="1">MS1.AVA.4</strain>
    </source>
</reference>
<sequence>MVTYQELHDLNLSKLNTAVTHWQQMLSKLVILADGGDGGVNAADLEKKANAADWKGDSATVTKKFTTTTARQFDDMVTEARSIHSILQDAHTNLKKHKEDLGTAVSTWAKKNIYINSNGNAQYAGPPREVEGAPPPPTQEELDSAQRDIDRIMAAANETDRIAARALRKHAESKYDFDEKGFKDLNDADRQQGIEDADAMMRLASKGDALTDAELKRFNQVAGYHRDNPAFAERFATKLGPEGTLTFWRSLADPGRGNTPDPDSDRAKLLAKVQDNLGITLANATRVDTPAMQEWKDRMIALGDDQIKHPNGMPSAPYGFQVLGPLMTEGKWDTEFLSKYGKSVIEFERKFDDSVLGGPDQVWENRFNPAQLSYPPGGTKPDSDPVANLMEALGHNPEAALKFFDETTGKGDKVMSNWEYLVDKDGEGARKWPTDDDGKTTGYENLGHALESATLGYAYDDPDPSVPQIKSGNDAEAKASQEARDMRTLLMDRVVDHYSTADKIDKQEGIRDSLANMAAGHIDSLNYSMADWGGSGEATDRGGFFGADGNRLRDFGESGSKNFLRSLASDEESYETVSVAQQVYGASSMAAHGDNQQDALDAGVSSARMHGLLDQARAEAIGKEFAEDKDQRNLELEKQGEWRKFAGEAAVGVGVGVATALVVPTGGAALIAVPIALETVGGAINTQISVDTLQWLKDHEFENFDDSVAGIDKVKYDGSRNAMTPLLNYAEETGMTASQVRDLVERAEGKYYDGGRLGGTEAARGW</sequence>